<name>A0A7T7XNC6_9SPIR</name>
<dbReference type="Proteomes" id="UP000595917">
    <property type="component" value="Chromosome"/>
</dbReference>
<accession>A0A7T7XNC6</accession>
<evidence type="ECO:0000313" key="1">
    <source>
        <dbReference type="EMBL" id="QQO09417.1"/>
    </source>
</evidence>
<evidence type="ECO:0000313" key="2">
    <source>
        <dbReference type="Proteomes" id="UP000595917"/>
    </source>
</evidence>
<protein>
    <submittedName>
        <fullName evidence="1">Uncharacterized protein</fullName>
    </submittedName>
</protein>
<keyword evidence="2" id="KW-1185">Reference proteome</keyword>
<reference evidence="1" key="1">
    <citation type="submission" date="2021-01" db="EMBL/GenBank/DDBJ databases">
        <title>Description of Breznakiella homolactica.</title>
        <authorList>
            <person name="Song Y."/>
            <person name="Brune A."/>
        </authorList>
    </citation>
    <scope>NUCLEOTIDE SEQUENCE</scope>
    <source>
        <strain evidence="1">RmG30</strain>
    </source>
</reference>
<gene>
    <name evidence="1" type="ORF">JFL75_00395</name>
</gene>
<proteinExistence type="predicted"/>
<dbReference type="AlphaFoldDB" id="A0A7T7XNC6"/>
<dbReference type="RefSeq" id="WP_215626720.1">
    <property type="nucleotide sequence ID" value="NZ_CP067089.2"/>
</dbReference>
<dbReference type="EMBL" id="CP067089">
    <property type="protein sequence ID" value="QQO09417.1"/>
    <property type="molecule type" value="Genomic_DNA"/>
</dbReference>
<organism evidence="1 2">
    <name type="scientific">Breznakiella homolactica</name>
    <dbReference type="NCBI Taxonomy" id="2798577"/>
    <lineage>
        <taxon>Bacteria</taxon>
        <taxon>Pseudomonadati</taxon>
        <taxon>Spirochaetota</taxon>
        <taxon>Spirochaetia</taxon>
        <taxon>Spirochaetales</taxon>
        <taxon>Breznakiellaceae</taxon>
        <taxon>Breznakiella</taxon>
    </lineage>
</organism>
<dbReference type="KEGG" id="bhc:JFL75_00395"/>
<sequence length="361" mass="41396">MISPCTADNQKTMHALKMSAAVPGRGIWIVFCLLAVCIPHLNAESASVATPGTVEITRTVSRKPFPSLYFTDNYADYLAREGARPYWVSTEAELEYLARLAEDRKSILLNQDILAFYGHPLSKRMGILGVYPIEELDKRLTALADEYREHNNGRGIKKAFYIIYGTVWPEGEIGILRDSVLLSYIEYALEHDILVFIDHQIGKYDVIDSLRRMLPYLRFPNVHLALDPEWRTQKPMEEIGSVTAAEVNEAQRVMEEYLIEHNLPGERMLVIHQFNWRMILNREQVRSNFDRVRIVHCADGFGSPDLKRHSYAYNARAANMPIKGFKLFYNSGIPGAGFDDPILSPREVLRLDPKPYIIMYQ</sequence>